<feature type="domain" description="Helicase ATP-binding" evidence="2">
    <location>
        <begin position="363"/>
        <end position="530"/>
    </location>
</feature>
<keyword evidence="1" id="KW-0175">Coiled coil</keyword>
<protein>
    <recommendedName>
        <fullName evidence="2">Helicase ATP-binding domain-containing protein</fullName>
    </recommendedName>
</protein>
<evidence type="ECO:0000259" key="2">
    <source>
        <dbReference type="PROSITE" id="PS51192"/>
    </source>
</evidence>
<sequence length="978" mass="113953">MSHVWFKEIEDEILNRNKECNSIDKQKVYEYDRHNINPYKLKNVDNFKRKYTFDKNKNCKLIIDNIKQLTDHNNRYYKNVYTQDRCNTTNGFWVNDSVNRNTGYDTGNCWIDGNEAKCGNLIKNNRLLRKADFKRGKITSNDIATAKKECESNDKCSFFKNNYTFDCMTKRKQNEQMQVKLMDDDITSKKERLEDMLYKLYNGNKKPPTLELIGTGNRCIPNEEGDDEGKTDELNENLNKYEKIIKKISNEEEKILYQQNLIRTLDPNVYSNAKILKTYLKNKNINNIDLFNQFKKEYNTHNHDDNIMEDLYKYYFPKFFFISKKSNSFLSNSSSSSGSYDSNKKTLPSVPQSIVNNICKMITKNILDKKGMLLWHSTGSGKTCTASAIMDGFWKSNKKIIYCSSIDALASNPPFKFHECCINLFKRFEGKSLNDLNREFKNRKVEFLSFAKLSNRLVKKVINLNDCVLIIDEVHNLFRPLANQKKQHSILEKLLLSDKFPKLKVFILTATLGDNPTEIMKLLNIVKNPDIPEINIQDINTPDIFINKIRGLISYFDMSSDKTKFPSVVDNDPVYLHMSNRQFEKYVIAYKDVKESAKDYDNLSKSNSLNKYWAAARRYSNMLYNYEKDVVLNEFSAKLPALLQKILDFPMQKQYVYSAFYENRGYGGHGILAIAKELDKLGYERLKPSQALKIVEKGEDDDNKKKRYILAVSTQMGTNKGEELSAMVKLYNSSMNKYGEYVSLFLASQNYNEGIDLKAVRHIHIFEPLITWASDKQTIGRAARYCSHIDLDKKEWDVNIHRYISDLPNELSKSKSGSSSSINSVKKELDELLAINFKQRIKDNKEKIKENTKKLKTLNKKPDINAAEIKIIENENDDLLNNVKIITSDEIKVKERIKTLKAEYKKLEKKAKANEKKVKNKVDATDIINIDEFIYKQSQEKMKQILTLYQYMKEAAIDCQVLNEFHKSGNQTINCHRF</sequence>
<accession>A0A6C0DN09</accession>
<proteinExistence type="predicted"/>
<evidence type="ECO:0000313" key="3">
    <source>
        <dbReference type="EMBL" id="QHT17600.1"/>
    </source>
</evidence>
<feature type="coiled-coil region" evidence="1">
    <location>
        <begin position="838"/>
        <end position="924"/>
    </location>
</feature>
<organism evidence="3">
    <name type="scientific">viral metagenome</name>
    <dbReference type="NCBI Taxonomy" id="1070528"/>
    <lineage>
        <taxon>unclassified sequences</taxon>
        <taxon>metagenomes</taxon>
        <taxon>organismal metagenomes</taxon>
    </lineage>
</organism>
<evidence type="ECO:0000256" key="1">
    <source>
        <dbReference type="SAM" id="Coils"/>
    </source>
</evidence>
<dbReference type="GO" id="GO:0016787">
    <property type="term" value="F:hydrolase activity"/>
    <property type="evidence" value="ECO:0007669"/>
    <property type="project" value="InterPro"/>
</dbReference>
<dbReference type="SUPFAM" id="SSF52540">
    <property type="entry name" value="P-loop containing nucleoside triphosphate hydrolases"/>
    <property type="match status" value="1"/>
</dbReference>
<dbReference type="GO" id="GO:0003677">
    <property type="term" value="F:DNA binding"/>
    <property type="evidence" value="ECO:0007669"/>
    <property type="project" value="InterPro"/>
</dbReference>
<reference evidence="3" key="1">
    <citation type="journal article" date="2020" name="Nature">
        <title>Giant virus diversity and host interactions through global metagenomics.</title>
        <authorList>
            <person name="Schulz F."/>
            <person name="Roux S."/>
            <person name="Paez-Espino D."/>
            <person name="Jungbluth S."/>
            <person name="Walsh D.A."/>
            <person name="Denef V.J."/>
            <person name="McMahon K.D."/>
            <person name="Konstantinidis K.T."/>
            <person name="Eloe-Fadrosh E.A."/>
            <person name="Kyrpides N.C."/>
            <person name="Woyke T."/>
        </authorList>
    </citation>
    <scope>NUCLEOTIDE SEQUENCE</scope>
    <source>
        <strain evidence="3">GVMAG-M-3300023174-30</strain>
    </source>
</reference>
<dbReference type="EMBL" id="MN739643">
    <property type="protein sequence ID" value="QHT17600.1"/>
    <property type="molecule type" value="Genomic_DNA"/>
</dbReference>
<dbReference type="AlphaFoldDB" id="A0A6C0DN09"/>
<name>A0A6C0DN09_9ZZZZ</name>
<dbReference type="InterPro" id="IPR027417">
    <property type="entry name" value="P-loop_NTPase"/>
</dbReference>
<dbReference type="InterPro" id="IPR014001">
    <property type="entry name" value="Helicase_ATP-bd"/>
</dbReference>
<dbReference type="InterPro" id="IPR006935">
    <property type="entry name" value="Helicase/UvrB_N"/>
</dbReference>
<dbReference type="Pfam" id="PF04851">
    <property type="entry name" value="ResIII"/>
    <property type="match status" value="1"/>
</dbReference>
<dbReference type="Gene3D" id="3.40.50.300">
    <property type="entry name" value="P-loop containing nucleotide triphosphate hydrolases"/>
    <property type="match status" value="2"/>
</dbReference>
<dbReference type="PROSITE" id="PS51192">
    <property type="entry name" value="HELICASE_ATP_BIND_1"/>
    <property type="match status" value="1"/>
</dbReference>
<dbReference type="GO" id="GO:0005524">
    <property type="term" value="F:ATP binding"/>
    <property type="evidence" value="ECO:0007669"/>
    <property type="project" value="InterPro"/>
</dbReference>
<dbReference type="SMART" id="SM00487">
    <property type="entry name" value="DEXDc"/>
    <property type="match status" value="1"/>
</dbReference>
<dbReference type="CDD" id="cd18785">
    <property type="entry name" value="SF2_C"/>
    <property type="match status" value="1"/>
</dbReference>